<feature type="domain" description="Glycosyltransferase subfamily 4-like N-terminal" evidence="2">
    <location>
        <begin position="13"/>
        <end position="173"/>
    </location>
</feature>
<feature type="domain" description="Glycosyl transferase family 1" evidence="1">
    <location>
        <begin position="185"/>
        <end position="341"/>
    </location>
</feature>
<name>A0A2U2HN07_9BURK</name>
<dbReference type="InterPro" id="IPR028098">
    <property type="entry name" value="Glyco_trans_4-like_N"/>
</dbReference>
<dbReference type="Pfam" id="PF00534">
    <property type="entry name" value="Glycos_transf_1"/>
    <property type="match status" value="1"/>
</dbReference>
<gene>
    <name evidence="3" type="ORF">C7C56_009285</name>
</gene>
<sequence length="367" mass="39055">MKIVMITSSLGAGGAERVATTLCNSWIARGDEVMLIPTFSGGGKPFYAIGEGLRVVYLADAVGSRSKGPLAYARRLLALRGLIVGHAPDVIVSFLPNVNVATILSTAFLPQPLIICERSDPAAQPLSSFWKTACRLTYRLADMLAVQTEGVAAKVPALFPGLKRVGVVANPVPAAVGLNHKRHGAGRKVLLSLGRLSSEKQVDRIVDAFAAAAGQFDQWELHLYGEGPQEPALRAQIDALQLQERVFIKGRTSEPWQVMAGADAFVMASEYEGFPNALLEAMGVGLPCVAFDCPSGPREISGDGEHAILVPLNDQPALAAALARLMGDEQLRHTLGQGARKSVLDKFSLAAVLARWDQLFKEVGAAT</sequence>
<dbReference type="Pfam" id="PF13439">
    <property type="entry name" value="Glyco_transf_4"/>
    <property type="match status" value="1"/>
</dbReference>
<dbReference type="InterPro" id="IPR001296">
    <property type="entry name" value="Glyco_trans_1"/>
</dbReference>
<accession>A0A2U2HN07</accession>
<dbReference type="GO" id="GO:0016757">
    <property type="term" value="F:glycosyltransferase activity"/>
    <property type="evidence" value="ECO:0007669"/>
    <property type="project" value="InterPro"/>
</dbReference>
<organism evidence="3 4">
    <name type="scientific">Massilia glaciei</name>
    <dbReference type="NCBI Taxonomy" id="1524097"/>
    <lineage>
        <taxon>Bacteria</taxon>
        <taxon>Pseudomonadati</taxon>
        <taxon>Pseudomonadota</taxon>
        <taxon>Betaproteobacteria</taxon>
        <taxon>Burkholderiales</taxon>
        <taxon>Oxalobacteraceae</taxon>
        <taxon>Telluria group</taxon>
        <taxon>Massilia</taxon>
    </lineage>
</organism>
<dbReference type="RefSeq" id="WP_106757155.1">
    <property type="nucleotide sequence ID" value="NZ_PXWF02000122.1"/>
</dbReference>
<evidence type="ECO:0000259" key="2">
    <source>
        <dbReference type="Pfam" id="PF13439"/>
    </source>
</evidence>
<evidence type="ECO:0000313" key="3">
    <source>
        <dbReference type="EMBL" id="PWF48901.1"/>
    </source>
</evidence>
<keyword evidence="3" id="KW-0808">Transferase</keyword>
<dbReference type="AlphaFoldDB" id="A0A2U2HN07"/>
<evidence type="ECO:0000259" key="1">
    <source>
        <dbReference type="Pfam" id="PF00534"/>
    </source>
</evidence>
<dbReference type="SUPFAM" id="SSF53756">
    <property type="entry name" value="UDP-Glycosyltransferase/glycogen phosphorylase"/>
    <property type="match status" value="1"/>
</dbReference>
<reference evidence="3 4" key="1">
    <citation type="submission" date="2018-04" db="EMBL/GenBank/DDBJ databases">
        <title>Massilia violaceinigra sp. nov., a novel purple-pigmented bacterium isolated from Tianshan glacier, Xinjiang, China.</title>
        <authorList>
            <person name="Wang H."/>
        </authorList>
    </citation>
    <scope>NUCLEOTIDE SEQUENCE [LARGE SCALE GENOMIC DNA]</scope>
    <source>
        <strain evidence="3 4">B448-2</strain>
    </source>
</reference>
<evidence type="ECO:0000313" key="4">
    <source>
        <dbReference type="Proteomes" id="UP000241421"/>
    </source>
</evidence>
<comment type="caution">
    <text evidence="3">The sequence shown here is derived from an EMBL/GenBank/DDBJ whole genome shotgun (WGS) entry which is preliminary data.</text>
</comment>
<proteinExistence type="predicted"/>
<keyword evidence="4" id="KW-1185">Reference proteome</keyword>
<protein>
    <submittedName>
        <fullName evidence="3">Glycosyltransferase family 4 protein</fullName>
    </submittedName>
</protein>
<dbReference type="PANTHER" id="PTHR12526">
    <property type="entry name" value="GLYCOSYLTRANSFERASE"/>
    <property type="match status" value="1"/>
</dbReference>
<dbReference type="Proteomes" id="UP000241421">
    <property type="component" value="Unassembled WGS sequence"/>
</dbReference>
<dbReference type="CDD" id="cd03820">
    <property type="entry name" value="GT4_AmsD-like"/>
    <property type="match status" value="1"/>
</dbReference>
<dbReference type="Gene3D" id="3.40.50.2000">
    <property type="entry name" value="Glycogen Phosphorylase B"/>
    <property type="match status" value="2"/>
</dbReference>
<dbReference type="OrthoDB" id="570545at2"/>
<dbReference type="EMBL" id="PXWF02000122">
    <property type="protein sequence ID" value="PWF48901.1"/>
    <property type="molecule type" value="Genomic_DNA"/>
</dbReference>